<comment type="caution">
    <text evidence="5">The sequence shown here is derived from an EMBL/GenBank/DDBJ whole genome shotgun (WGS) entry which is preliminary data.</text>
</comment>
<reference evidence="5 6" key="1">
    <citation type="journal article" date="2019" name="PLoS Biol.">
        <title>Sex chromosomes control vertical transmission of feminizing Wolbachia symbionts in an isopod.</title>
        <authorList>
            <person name="Becking T."/>
            <person name="Chebbi M.A."/>
            <person name="Giraud I."/>
            <person name="Moumen B."/>
            <person name="Laverre T."/>
            <person name="Caubet Y."/>
            <person name="Peccoud J."/>
            <person name="Gilbert C."/>
            <person name="Cordaux R."/>
        </authorList>
    </citation>
    <scope>NUCLEOTIDE SEQUENCE [LARGE SCALE GENOMIC DNA]</scope>
    <source>
        <strain evidence="5">ANa2</strain>
        <tissue evidence="5">Whole body excluding digestive tract and cuticle</tissue>
    </source>
</reference>
<sequence>MEVPFSHMTTTVHERNNSLAKKQSSLLSNKFKRPFRKRHSSLSHSSFNQVNKIFAKAIEARSMDVEKSNQVAPVTLCFKNKQREKEYYQEEDVGFVNSILCSLFLLFFVASVQALVLPWTQLLLFLFLAAFVIISIILIIILASRLRMTTWDPSQKFGFRLCLSIVAILAVYIVAQVNAV</sequence>
<proteinExistence type="predicted"/>
<evidence type="ECO:0000313" key="6">
    <source>
        <dbReference type="Proteomes" id="UP000326759"/>
    </source>
</evidence>
<dbReference type="AlphaFoldDB" id="A0A5N5TMV2"/>
<dbReference type="PANTHER" id="PTHR45627:SF26">
    <property type="entry name" value="ADENYLATE CYCLASE TYPE 1"/>
    <property type="match status" value="1"/>
</dbReference>
<evidence type="ECO:0000256" key="1">
    <source>
        <dbReference type="ARBA" id="ARBA00022741"/>
    </source>
</evidence>
<dbReference type="GO" id="GO:0004016">
    <property type="term" value="F:adenylate cyclase activity"/>
    <property type="evidence" value="ECO:0007669"/>
    <property type="project" value="InterPro"/>
</dbReference>
<gene>
    <name evidence="5" type="ORF">Anas_07501</name>
</gene>
<evidence type="ECO:0000256" key="3">
    <source>
        <dbReference type="SAM" id="Phobius"/>
    </source>
</evidence>
<organism evidence="5 6">
    <name type="scientific">Armadillidium nasatum</name>
    <dbReference type="NCBI Taxonomy" id="96803"/>
    <lineage>
        <taxon>Eukaryota</taxon>
        <taxon>Metazoa</taxon>
        <taxon>Ecdysozoa</taxon>
        <taxon>Arthropoda</taxon>
        <taxon>Crustacea</taxon>
        <taxon>Multicrustacea</taxon>
        <taxon>Malacostraca</taxon>
        <taxon>Eumalacostraca</taxon>
        <taxon>Peracarida</taxon>
        <taxon>Isopoda</taxon>
        <taxon>Oniscidea</taxon>
        <taxon>Crinocheta</taxon>
        <taxon>Armadillidiidae</taxon>
        <taxon>Armadillidium</taxon>
    </lineage>
</organism>
<feature type="transmembrane region" description="Helical" evidence="3">
    <location>
        <begin position="157"/>
        <end position="175"/>
    </location>
</feature>
<dbReference type="EMBL" id="SEYY01000325">
    <property type="protein sequence ID" value="KAB7507479.1"/>
    <property type="molecule type" value="Genomic_DNA"/>
</dbReference>
<feature type="non-terminal residue" evidence="5">
    <location>
        <position position="180"/>
    </location>
</feature>
<name>A0A5N5TMV2_9CRUS</name>
<dbReference type="GO" id="GO:0005886">
    <property type="term" value="C:plasma membrane"/>
    <property type="evidence" value="ECO:0007669"/>
    <property type="project" value="InterPro"/>
</dbReference>
<keyword evidence="3" id="KW-1133">Transmembrane helix</keyword>
<dbReference type="Pfam" id="PF06327">
    <property type="entry name" value="Adcy_cons_dom"/>
    <property type="match status" value="1"/>
</dbReference>
<accession>A0A5N5TMV2</accession>
<protein>
    <recommendedName>
        <fullName evidence="4">Adenylate cyclase conserved domain-containing protein</fullName>
    </recommendedName>
</protein>
<keyword evidence="1" id="KW-0547">Nucleotide-binding</keyword>
<evidence type="ECO:0000259" key="4">
    <source>
        <dbReference type="Pfam" id="PF06327"/>
    </source>
</evidence>
<dbReference type="GO" id="GO:0000166">
    <property type="term" value="F:nucleotide binding"/>
    <property type="evidence" value="ECO:0007669"/>
    <property type="project" value="UniProtKB-KW"/>
</dbReference>
<dbReference type="Proteomes" id="UP000326759">
    <property type="component" value="Unassembled WGS sequence"/>
</dbReference>
<evidence type="ECO:0000256" key="2">
    <source>
        <dbReference type="ARBA" id="ARBA00023239"/>
    </source>
</evidence>
<keyword evidence="6" id="KW-1185">Reference proteome</keyword>
<keyword evidence="3" id="KW-0472">Membrane</keyword>
<dbReference type="OrthoDB" id="2107370at2759"/>
<dbReference type="InterPro" id="IPR009398">
    <property type="entry name" value="Adcy_conserved_dom"/>
</dbReference>
<dbReference type="GO" id="GO:0006171">
    <property type="term" value="P:cAMP biosynthetic process"/>
    <property type="evidence" value="ECO:0007669"/>
    <property type="project" value="InterPro"/>
</dbReference>
<dbReference type="PANTHER" id="PTHR45627">
    <property type="entry name" value="ADENYLATE CYCLASE TYPE 1"/>
    <property type="match status" value="1"/>
</dbReference>
<feature type="transmembrane region" description="Helical" evidence="3">
    <location>
        <begin position="122"/>
        <end position="145"/>
    </location>
</feature>
<keyword evidence="3" id="KW-0812">Transmembrane</keyword>
<feature type="domain" description="Adenylate cyclase conserved" evidence="4">
    <location>
        <begin position="2"/>
        <end position="92"/>
    </location>
</feature>
<dbReference type="GO" id="GO:0007189">
    <property type="term" value="P:adenylate cyclase-activating G protein-coupled receptor signaling pathway"/>
    <property type="evidence" value="ECO:0007669"/>
    <property type="project" value="TreeGrafter"/>
</dbReference>
<feature type="transmembrane region" description="Helical" evidence="3">
    <location>
        <begin position="93"/>
        <end position="116"/>
    </location>
</feature>
<evidence type="ECO:0000313" key="5">
    <source>
        <dbReference type="EMBL" id="KAB7507479.1"/>
    </source>
</evidence>
<keyword evidence="2" id="KW-0456">Lyase</keyword>